<dbReference type="Proteomes" id="UP001596410">
    <property type="component" value="Unassembled WGS sequence"/>
</dbReference>
<sequence length="88" mass="10354">MDIALLESSKEVSKRRGFINPLSDKLRHRKENKIVSSINDLKEKIEQTRQKMYRAYKNNPNDPQVLIISQTLDMLLNELERKKGNSKK</sequence>
<organism evidence="1 2">
    <name type="scientific">Halobacillus seohaensis</name>
    <dbReference type="NCBI Taxonomy" id="447421"/>
    <lineage>
        <taxon>Bacteria</taxon>
        <taxon>Bacillati</taxon>
        <taxon>Bacillota</taxon>
        <taxon>Bacilli</taxon>
        <taxon>Bacillales</taxon>
        <taxon>Bacillaceae</taxon>
        <taxon>Halobacillus</taxon>
    </lineage>
</organism>
<evidence type="ECO:0000313" key="2">
    <source>
        <dbReference type="Proteomes" id="UP001596410"/>
    </source>
</evidence>
<dbReference type="Gene3D" id="4.10.280.10">
    <property type="entry name" value="Helix-loop-helix DNA-binding domain"/>
    <property type="match status" value="1"/>
</dbReference>
<accession>A0ABW2EN62</accession>
<comment type="caution">
    <text evidence="1">The sequence shown here is derived from an EMBL/GenBank/DDBJ whole genome shotgun (WGS) entry which is preliminary data.</text>
</comment>
<dbReference type="Pfam" id="PF09388">
    <property type="entry name" value="SpoOE-like"/>
    <property type="match status" value="1"/>
</dbReference>
<reference evidence="2" key="1">
    <citation type="journal article" date="2019" name="Int. J. Syst. Evol. Microbiol.">
        <title>The Global Catalogue of Microorganisms (GCM) 10K type strain sequencing project: providing services to taxonomists for standard genome sequencing and annotation.</title>
        <authorList>
            <consortium name="The Broad Institute Genomics Platform"/>
            <consortium name="The Broad Institute Genome Sequencing Center for Infectious Disease"/>
            <person name="Wu L."/>
            <person name="Ma J."/>
        </authorList>
    </citation>
    <scope>NUCLEOTIDE SEQUENCE [LARGE SCALE GENOMIC DNA]</scope>
    <source>
        <strain evidence="2">CGMCC 4.1621</strain>
    </source>
</reference>
<dbReference type="EMBL" id="JBHSZV010000027">
    <property type="protein sequence ID" value="MFC7062351.1"/>
    <property type="molecule type" value="Genomic_DNA"/>
</dbReference>
<keyword evidence="2" id="KW-1185">Reference proteome</keyword>
<proteinExistence type="predicted"/>
<dbReference type="InterPro" id="IPR036638">
    <property type="entry name" value="HLH_DNA-bd_sf"/>
</dbReference>
<dbReference type="InterPro" id="IPR037208">
    <property type="entry name" value="Spo0E-like_sf"/>
</dbReference>
<dbReference type="SUPFAM" id="SSF140500">
    <property type="entry name" value="BAS1536-like"/>
    <property type="match status" value="1"/>
</dbReference>
<evidence type="ECO:0000313" key="1">
    <source>
        <dbReference type="EMBL" id="MFC7062351.1"/>
    </source>
</evidence>
<dbReference type="InterPro" id="IPR018540">
    <property type="entry name" value="Spo0E-like"/>
</dbReference>
<gene>
    <name evidence="1" type="ORF">ACFQIC_10820</name>
</gene>
<dbReference type="RefSeq" id="WP_390217095.1">
    <property type="nucleotide sequence ID" value="NZ_JBHSZV010000027.1"/>
</dbReference>
<name>A0ABW2EN62_9BACI</name>
<protein>
    <submittedName>
        <fullName evidence="1">Spo0E family sporulation regulatory protein-aspartic acid phosphatase</fullName>
    </submittedName>
</protein>